<evidence type="ECO:0000313" key="1">
    <source>
        <dbReference type="EnsemblMetazoa" id="PPA18321.1"/>
    </source>
</evidence>
<accession>A0A2A6C597</accession>
<organism evidence="1 2">
    <name type="scientific">Pristionchus pacificus</name>
    <name type="common">Parasitic nematode worm</name>
    <dbReference type="NCBI Taxonomy" id="54126"/>
    <lineage>
        <taxon>Eukaryota</taxon>
        <taxon>Metazoa</taxon>
        <taxon>Ecdysozoa</taxon>
        <taxon>Nematoda</taxon>
        <taxon>Chromadorea</taxon>
        <taxon>Rhabditida</taxon>
        <taxon>Rhabditina</taxon>
        <taxon>Diplogasteromorpha</taxon>
        <taxon>Diplogasteroidea</taxon>
        <taxon>Neodiplogasteridae</taxon>
        <taxon>Pristionchus</taxon>
    </lineage>
</organism>
<accession>A0A8R1UEC2</accession>
<name>A0A2A6C597_PRIPA</name>
<proteinExistence type="predicted"/>
<reference evidence="2" key="1">
    <citation type="journal article" date="2008" name="Nat. Genet.">
        <title>The Pristionchus pacificus genome provides a unique perspective on nematode lifestyle and parasitism.</title>
        <authorList>
            <person name="Dieterich C."/>
            <person name="Clifton S.W."/>
            <person name="Schuster L.N."/>
            <person name="Chinwalla A."/>
            <person name="Delehaunty K."/>
            <person name="Dinkelacker I."/>
            <person name="Fulton L."/>
            <person name="Fulton R."/>
            <person name="Godfrey J."/>
            <person name="Minx P."/>
            <person name="Mitreva M."/>
            <person name="Roeseler W."/>
            <person name="Tian H."/>
            <person name="Witte H."/>
            <person name="Yang S.P."/>
            <person name="Wilson R.K."/>
            <person name="Sommer R.J."/>
        </authorList>
    </citation>
    <scope>NUCLEOTIDE SEQUENCE [LARGE SCALE GENOMIC DNA]</scope>
    <source>
        <strain evidence="2">PS312</strain>
    </source>
</reference>
<protein>
    <submittedName>
        <fullName evidence="1">Uncharacterized protein</fullName>
    </submittedName>
</protein>
<dbReference type="PANTHER" id="PTHR34228">
    <property type="entry name" value="PROTEIN CBG09474-RELATED"/>
    <property type="match status" value="1"/>
</dbReference>
<dbReference type="SUPFAM" id="SSF48619">
    <property type="entry name" value="Phospholipase A2, PLA2"/>
    <property type="match status" value="1"/>
</dbReference>
<evidence type="ECO:0000313" key="2">
    <source>
        <dbReference type="Proteomes" id="UP000005239"/>
    </source>
</evidence>
<sequence length="321" mass="35663">MWTYRVPGSSSSAPATVAPIVRLSLLLLALPTCGLARFPIEKWECGSEEFTKSWSHSEVITQCPHFAEEINHCCVVHDDCYGRGKGQKLCDEQFDVCNKKVLEDTRAEPCSTIIEIAFSIVSTFGESAYKASANYTEPPESSLPQLCRPEKTVGVFFDYLYLSCPTMKSQSHFKLKSRCVLVPPESISSCCDQLTVCPDLPLGRNRTECANRAMRCLAAARADEHHGFNDGHCDRALDRTRKYLALDYIMEGSGGAHGSPKGQHGLPPPTDLFANSNQAFVLLMVLSMMCGLCLLLVTYKYYRLRSQNNERKYSSITLSTA</sequence>
<reference evidence="1" key="2">
    <citation type="submission" date="2022-06" db="UniProtKB">
        <authorList>
            <consortium name="EnsemblMetazoa"/>
        </authorList>
    </citation>
    <scope>IDENTIFICATION</scope>
    <source>
        <strain evidence="1">PS312</strain>
    </source>
</reference>
<dbReference type="EnsemblMetazoa" id="PPA18321.1">
    <property type="protein sequence ID" value="PPA18321.1"/>
    <property type="gene ID" value="WBGene00107875"/>
</dbReference>
<dbReference type="AlphaFoldDB" id="A0A2A6C597"/>
<dbReference type="Proteomes" id="UP000005239">
    <property type="component" value="Unassembled WGS sequence"/>
</dbReference>
<dbReference type="GO" id="GO:0050482">
    <property type="term" value="P:arachidonate secretion"/>
    <property type="evidence" value="ECO:0007669"/>
    <property type="project" value="InterPro"/>
</dbReference>
<keyword evidence="2" id="KW-1185">Reference proteome</keyword>
<dbReference type="OrthoDB" id="5869656at2759"/>
<dbReference type="InterPro" id="IPR036444">
    <property type="entry name" value="PLipase_A2_dom_sf"/>
</dbReference>
<gene>
    <name evidence="1" type="primary">WBGene00107875</name>
</gene>
<dbReference type="GO" id="GO:0006644">
    <property type="term" value="P:phospholipid metabolic process"/>
    <property type="evidence" value="ECO:0007669"/>
    <property type="project" value="InterPro"/>
</dbReference>
<dbReference type="GO" id="GO:0004623">
    <property type="term" value="F:phospholipase A2 activity"/>
    <property type="evidence" value="ECO:0007669"/>
    <property type="project" value="InterPro"/>
</dbReference>
<dbReference type="InterPro" id="IPR053322">
    <property type="entry name" value="PLA2-like"/>
</dbReference>
<dbReference type="PANTHER" id="PTHR34228:SF6">
    <property type="entry name" value="PHOSPHOLIPASE A2"/>
    <property type="match status" value="1"/>
</dbReference>